<sequence>MAGTTPKNGSDAGGPVGQRAVGDVGVSGDPADVCRAPVDVIGLVVKHQLEGGGSVEHVAADCVENSLQTREIRAGPFGGRRLRAQRSLFCFFGQRFIS</sequence>
<accession>A0A4Z2JCP4</accession>
<evidence type="ECO:0000313" key="2">
    <source>
        <dbReference type="EMBL" id="TNN87767.1"/>
    </source>
</evidence>
<comment type="caution">
    <text evidence="2">The sequence shown here is derived from an EMBL/GenBank/DDBJ whole genome shotgun (WGS) entry which is preliminary data.</text>
</comment>
<dbReference type="Proteomes" id="UP000314294">
    <property type="component" value="Unassembled WGS sequence"/>
</dbReference>
<dbReference type="AlphaFoldDB" id="A0A4Z2JCP4"/>
<proteinExistence type="predicted"/>
<name>A0A4Z2JCP4_9TELE</name>
<evidence type="ECO:0000313" key="3">
    <source>
        <dbReference type="Proteomes" id="UP000314294"/>
    </source>
</evidence>
<organism evidence="2 3">
    <name type="scientific">Liparis tanakae</name>
    <name type="common">Tanaka's snailfish</name>
    <dbReference type="NCBI Taxonomy" id="230148"/>
    <lineage>
        <taxon>Eukaryota</taxon>
        <taxon>Metazoa</taxon>
        <taxon>Chordata</taxon>
        <taxon>Craniata</taxon>
        <taxon>Vertebrata</taxon>
        <taxon>Euteleostomi</taxon>
        <taxon>Actinopterygii</taxon>
        <taxon>Neopterygii</taxon>
        <taxon>Teleostei</taxon>
        <taxon>Neoteleostei</taxon>
        <taxon>Acanthomorphata</taxon>
        <taxon>Eupercaria</taxon>
        <taxon>Perciformes</taxon>
        <taxon>Cottioidei</taxon>
        <taxon>Cottales</taxon>
        <taxon>Liparidae</taxon>
        <taxon>Liparis</taxon>
    </lineage>
</organism>
<reference evidence="2 3" key="1">
    <citation type="submission" date="2019-03" db="EMBL/GenBank/DDBJ databases">
        <title>First draft genome of Liparis tanakae, snailfish: a comprehensive survey of snailfish specific genes.</title>
        <authorList>
            <person name="Kim W."/>
            <person name="Song I."/>
            <person name="Jeong J.-H."/>
            <person name="Kim D."/>
            <person name="Kim S."/>
            <person name="Ryu S."/>
            <person name="Song J.Y."/>
            <person name="Lee S.K."/>
        </authorList>
    </citation>
    <scope>NUCLEOTIDE SEQUENCE [LARGE SCALE GENOMIC DNA]</scope>
    <source>
        <tissue evidence="2">Muscle</tissue>
    </source>
</reference>
<evidence type="ECO:0000256" key="1">
    <source>
        <dbReference type="SAM" id="MobiDB-lite"/>
    </source>
</evidence>
<gene>
    <name evidence="2" type="ORF">EYF80_002114</name>
</gene>
<dbReference type="EMBL" id="SRLO01000009">
    <property type="protein sequence ID" value="TNN87767.1"/>
    <property type="molecule type" value="Genomic_DNA"/>
</dbReference>
<keyword evidence="3" id="KW-1185">Reference proteome</keyword>
<protein>
    <submittedName>
        <fullName evidence="2">Uncharacterized protein</fullName>
    </submittedName>
</protein>
<feature type="region of interest" description="Disordered" evidence="1">
    <location>
        <begin position="1"/>
        <end position="23"/>
    </location>
</feature>